<name>A0A243QF58_9ACTN</name>
<dbReference type="EMBL" id="NGFO01000003">
    <property type="protein sequence ID" value="OUC80284.1"/>
    <property type="molecule type" value="Genomic_DNA"/>
</dbReference>
<reference evidence="2 3" key="1">
    <citation type="submission" date="2017-05" db="EMBL/GenBank/DDBJ databases">
        <title>Biotechnological potential of actinobacteria isolated from South African environments.</title>
        <authorList>
            <person name="Le Roes-Hill M."/>
            <person name="Prins A."/>
            <person name="Durrell K.A."/>
        </authorList>
    </citation>
    <scope>NUCLEOTIDE SEQUENCE [LARGE SCALE GENOMIC DNA]</scope>
    <source>
        <strain evidence="2">BS2</strain>
    </source>
</reference>
<organism evidence="2 3">
    <name type="scientific">Gordonia lacunae</name>
    <dbReference type="NCBI Taxonomy" id="417102"/>
    <lineage>
        <taxon>Bacteria</taxon>
        <taxon>Bacillati</taxon>
        <taxon>Actinomycetota</taxon>
        <taxon>Actinomycetes</taxon>
        <taxon>Mycobacteriales</taxon>
        <taxon>Gordoniaceae</taxon>
        <taxon>Gordonia</taxon>
    </lineage>
</organism>
<dbReference type="InterPro" id="IPR036637">
    <property type="entry name" value="Phosphohistidine_dom_sf"/>
</dbReference>
<evidence type="ECO:0000313" key="3">
    <source>
        <dbReference type="Proteomes" id="UP000194632"/>
    </source>
</evidence>
<dbReference type="Pfam" id="PF00391">
    <property type="entry name" value="PEP-utilizers"/>
    <property type="match status" value="1"/>
</dbReference>
<comment type="caution">
    <text evidence="2">The sequence shown here is derived from an EMBL/GenBank/DDBJ whole genome shotgun (WGS) entry which is preliminary data.</text>
</comment>
<protein>
    <recommendedName>
        <fullName evidence="1">PEP-utilising enzyme mobile domain-containing protein</fullName>
    </recommendedName>
</protein>
<evidence type="ECO:0000313" key="2">
    <source>
        <dbReference type="EMBL" id="OUC80284.1"/>
    </source>
</evidence>
<evidence type="ECO:0000259" key="1">
    <source>
        <dbReference type="Pfam" id="PF00391"/>
    </source>
</evidence>
<dbReference type="PANTHER" id="PTHR43615">
    <property type="entry name" value="PHOSPHOENOLPYRUVATE SYNTHASE-RELATED"/>
    <property type="match status" value="1"/>
</dbReference>
<dbReference type="Proteomes" id="UP000194632">
    <property type="component" value="Unassembled WGS sequence"/>
</dbReference>
<dbReference type="AlphaFoldDB" id="A0A243QF58"/>
<accession>A0A243QF58</accession>
<dbReference type="SUPFAM" id="SSF52009">
    <property type="entry name" value="Phosphohistidine domain"/>
    <property type="match status" value="1"/>
</dbReference>
<dbReference type="InterPro" id="IPR008279">
    <property type="entry name" value="PEP-util_enz_mobile_dom"/>
</dbReference>
<gene>
    <name evidence="2" type="ORF">CA982_03565</name>
</gene>
<dbReference type="PANTHER" id="PTHR43615:SF1">
    <property type="entry name" value="PPDK_N DOMAIN-CONTAINING PROTEIN"/>
    <property type="match status" value="1"/>
</dbReference>
<dbReference type="Gene3D" id="3.50.30.10">
    <property type="entry name" value="Phosphohistidine domain"/>
    <property type="match status" value="1"/>
</dbReference>
<feature type="domain" description="PEP-utilising enzyme mobile" evidence="1">
    <location>
        <begin position="539"/>
        <end position="610"/>
    </location>
</feature>
<dbReference type="InterPro" id="IPR051549">
    <property type="entry name" value="PEP_Utilizing_Enz"/>
</dbReference>
<proteinExistence type="predicted"/>
<dbReference type="STRING" id="417102.CA982_03565"/>
<sequence>MPCPTPVRGALPLMGYSGRRSVSETWLVPTLQSPSIDRGAHMTITWPCDDKPSERFPIFTRANTGEVFSDAATPLTWSTFGRGVYDAGYRDGLYQIGVFSPDDFRPEGECEVVGCFGGYVYINVSISRVLAVRTPGMTAEAIDRSLFGEHPDVRPYAPHPDDENERCTERMVAWMESLFGATGVPEVAEHRVRIDQVIAERPDLSALSDKELIERYRALVPEMRPVFATHIVHLYASNIITGLLAQVGDAVGEGQLVAKTTSGLGEVDSAQQSFDLWRLSRVVRNSPELSTEFDAGVEGVLERIAGLESPEAGTFISGWRDFLEAWGFLGPSVWEGRSPTYRSHPAIPLRMLDHARRVPDAGSPSARTAHAEADREAAVEAIAAKLDAETKAQFLAAAQAATIFLPAREATKVQCTRLCEEARMTMRELGGRHVERGNLARWEDILLLMDEEVDAFVADAAPFATTVAERKATLEVLERKWPPFILEGQPPAIDDFADRDETIVNAVTSGEILGGLGVAPGVHTGPARVVRSLIDDVDIEPGDVLVAMTTDSSWGPLFLSAGAVVCQTGAAISHAAIVARELGIPAAVSVQDCTTRITDGTIITVDGSSGKVTIV</sequence>
<dbReference type="GO" id="GO:0016772">
    <property type="term" value="F:transferase activity, transferring phosphorus-containing groups"/>
    <property type="evidence" value="ECO:0007669"/>
    <property type="project" value="InterPro"/>
</dbReference>
<keyword evidence="3" id="KW-1185">Reference proteome</keyword>